<dbReference type="GO" id="GO:0003677">
    <property type="term" value="F:DNA binding"/>
    <property type="evidence" value="ECO:0007669"/>
    <property type="project" value="UniProtKB-KW"/>
</dbReference>
<evidence type="ECO:0000313" key="9">
    <source>
        <dbReference type="Proteomes" id="UP000053732"/>
    </source>
</evidence>
<evidence type="ECO:0000256" key="6">
    <source>
        <dbReference type="SAM" id="Phobius"/>
    </source>
</evidence>
<dbReference type="PROSITE" id="PS00463">
    <property type="entry name" value="ZN2_CY6_FUNGAL_1"/>
    <property type="match status" value="1"/>
</dbReference>
<keyword evidence="6" id="KW-0472">Membrane</keyword>
<dbReference type="Proteomes" id="UP000053732">
    <property type="component" value="Unassembled WGS sequence"/>
</dbReference>
<dbReference type="SMART" id="SM00066">
    <property type="entry name" value="GAL4"/>
    <property type="match status" value="1"/>
</dbReference>
<dbReference type="CDD" id="cd12148">
    <property type="entry name" value="fungal_TF_MHR"/>
    <property type="match status" value="1"/>
</dbReference>
<reference evidence="8 9" key="1">
    <citation type="journal article" date="2014" name="Nat. Commun.">
        <title>Multiple recent horizontal transfers of a large genomic region in cheese making fungi.</title>
        <authorList>
            <person name="Cheeseman K."/>
            <person name="Ropars J."/>
            <person name="Renault P."/>
            <person name="Dupont J."/>
            <person name="Gouzy J."/>
            <person name="Branca A."/>
            <person name="Abraham A.L."/>
            <person name="Ceppi M."/>
            <person name="Conseiller E."/>
            <person name="Debuchy R."/>
            <person name="Malagnac F."/>
            <person name="Goarin A."/>
            <person name="Silar P."/>
            <person name="Lacoste S."/>
            <person name="Sallet E."/>
            <person name="Bensimon A."/>
            <person name="Giraud T."/>
            <person name="Brygoo Y."/>
        </authorList>
    </citation>
    <scope>NUCLEOTIDE SEQUENCE [LARGE SCALE GENOMIC DNA]</scope>
    <source>
        <strain evidence="9">FM 013</strain>
    </source>
</reference>
<dbReference type="PANTHER" id="PTHR47785:SF7">
    <property type="entry name" value="ZN(II)2CYS6 TRANSCRIPTION FACTOR (EUROFUNG)"/>
    <property type="match status" value="1"/>
</dbReference>
<protein>
    <submittedName>
        <fullName evidence="8">Fungal transcriptional regulatory protein, N-terminal</fullName>
    </submittedName>
</protein>
<keyword evidence="1" id="KW-0805">Transcription regulation</keyword>
<evidence type="ECO:0000256" key="5">
    <source>
        <dbReference type="SAM" id="MobiDB-lite"/>
    </source>
</evidence>
<keyword evidence="6" id="KW-0812">Transmembrane</keyword>
<keyword evidence="4" id="KW-0539">Nucleus</keyword>
<dbReference type="SUPFAM" id="SSF57701">
    <property type="entry name" value="Zn2/Cys6 DNA-binding domain"/>
    <property type="match status" value="1"/>
</dbReference>
<feature type="region of interest" description="Disordered" evidence="5">
    <location>
        <begin position="1"/>
        <end position="28"/>
    </location>
</feature>
<dbReference type="PANTHER" id="PTHR47785">
    <property type="entry name" value="ZN(II)2CYS6 TRANSCRIPTION FACTOR (EUROFUNG)-RELATED-RELATED"/>
    <property type="match status" value="1"/>
</dbReference>
<keyword evidence="2" id="KW-0238">DNA-binding</keyword>
<dbReference type="STRING" id="1429867.A0A0G4PEF2"/>
<dbReference type="GO" id="GO:0000981">
    <property type="term" value="F:DNA-binding transcription factor activity, RNA polymerase II-specific"/>
    <property type="evidence" value="ECO:0007669"/>
    <property type="project" value="InterPro"/>
</dbReference>
<keyword evidence="9" id="KW-1185">Reference proteome</keyword>
<evidence type="ECO:0000256" key="3">
    <source>
        <dbReference type="ARBA" id="ARBA00023163"/>
    </source>
</evidence>
<dbReference type="PROSITE" id="PS50048">
    <property type="entry name" value="ZN2_CY6_FUNGAL_2"/>
    <property type="match status" value="1"/>
</dbReference>
<dbReference type="CDD" id="cd00067">
    <property type="entry name" value="GAL4"/>
    <property type="match status" value="1"/>
</dbReference>
<keyword evidence="6" id="KW-1133">Transmembrane helix</keyword>
<evidence type="ECO:0000313" key="8">
    <source>
        <dbReference type="EMBL" id="CRL24644.1"/>
    </source>
</evidence>
<gene>
    <name evidence="8" type="ORF">PCAMFM013_S012g000254</name>
</gene>
<organism evidence="8 9">
    <name type="scientific">Penicillium camemberti (strain FM 013)</name>
    <dbReference type="NCBI Taxonomy" id="1429867"/>
    <lineage>
        <taxon>Eukaryota</taxon>
        <taxon>Fungi</taxon>
        <taxon>Dikarya</taxon>
        <taxon>Ascomycota</taxon>
        <taxon>Pezizomycotina</taxon>
        <taxon>Eurotiomycetes</taxon>
        <taxon>Eurotiomycetidae</taxon>
        <taxon>Eurotiales</taxon>
        <taxon>Aspergillaceae</taxon>
        <taxon>Penicillium</taxon>
    </lineage>
</organism>
<dbReference type="Gene3D" id="4.10.240.10">
    <property type="entry name" value="Zn(2)-C6 fungal-type DNA-binding domain"/>
    <property type="match status" value="1"/>
</dbReference>
<sequence length="588" mass="66677">MPTEETCNPRKRQREENNERPSYPRKRATQACHTCRRKRIKCDNEKPICGSCVGLGMPCIYRENDKSTFDPASILILQRLDTLEELIRGSTLAPGPLPATTEPCLTQAALNNRGSPPTEGRLEALERTESSTLYHINVESILSWPVFQSCNLAQKHDLRALLKPPSGISDPESLPVSLEFENGGARQLLQRFIRHIHIYNPVLQIDKVQEYMRDTLFNGLDWDAKSCLLLLIYALGSISGPPESQPSSSSLDVRQSEEFKKAEAYFLAARRRMGVLLGGSGMIEAQCFFLAGVYLMATLRPFQARPMFVQALVCCEGFHIPLPPNDPRHDENHTLQESIYWTCFKSELELRLELGLGNTTCLDLTYPALFPSPPKDLESRGETVWYFYLAEIALRRLGNRVLNYIYNCKPFGKSADVETIRDFEVQAHGLLNSLPALLKPDTSSEAGHDKDHEHSALRFILNGHAIDCFEMIYWPFVFDAIHEGLPHDPELVAFARKGLHMYASRIESNEPGFYYRHHGTWLMLRSCTRSALVLCGAARRGLGTLLPHSWKNGVEQVMYMLRYWSSEANDIASQLEILEDLMRDVTED</sequence>
<feature type="transmembrane region" description="Helical" evidence="6">
    <location>
        <begin position="275"/>
        <end position="297"/>
    </location>
</feature>
<keyword evidence="3" id="KW-0804">Transcription</keyword>
<dbReference type="GO" id="GO:0008270">
    <property type="term" value="F:zinc ion binding"/>
    <property type="evidence" value="ECO:0007669"/>
    <property type="project" value="InterPro"/>
</dbReference>
<feature type="domain" description="Zn(2)-C6 fungal-type" evidence="7">
    <location>
        <begin position="31"/>
        <end position="61"/>
    </location>
</feature>
<dbReference type="Pfam" id="PF00172">
    <property type="entry name" value="Zn_clus"/>
    <property type="match status" value="1"/>
</dbReference>
<evidence type="ECO:0000256" key="4">
    <source>
        <dbReference type="ARBA" id="ARBA00023242"/>
    </source>
</evidence>
<dbReference type="InterPro" id="IPR053181">
    <property type="entry name" value="EcdB-like_regulator"/>
</dbReference>
<accession>A0A0G4PEF2</accession>
<name>A0A0G4PEF2_PENC3</name>
<evidence type="ECO:0000256" key="2">
    <source>
        <dbReference type="ARBA" id="ARBA00023125"/>
    </source>
</evidence>
<evidence type="ECO:0000256" key="1">
    <source>
        <dbReference type="ARBA" id="ARBA00023015"/>
    </source>
</evidence>
<evidence type="ECO:0000259" key="7">
    <source>
        <dbReference type="PROSITE" id="PS50048"/>
    </source>
</evidence>
<dbReference type="AlphaFoldDB" id="A0A0G4PEF2"/>
<dbReference type="InterPro" id="IPR001138">
    <property type="entry name" value="Zn2Cys6_DnaBD"/>
</dbReference>
<dbReference type="InterPro" id="IPR036864">
    <property type="entry name" value="Zn2-C6_fun-type_DNA-bd_sf"/>
</dbReference>
<proteinExistence type="predicted"/>
<dbReference type="EMBL" id="HG793145">
    <property type="protein sequence ID" value="CRL24644.1"/>
    <property type="molecule type" value="Genomic_DNA"/>
</dbReference>